<dbReference type="AlphaFoldDB" id="A0A5N5J2L8"/>
<dbReference type="EMBL" id="VDCV01000019">
    <property type="protein sequence ID" value="KAB5512926.1"/>
    <property type="molecule type" value="Genomic_DNA"/>
</dbReference>
<proteinExistence type="predicted"/>
<evidence type="ECO:0000313" key="3">
    <source>
        <dbReference type="Proteomes" id="UP000326939"/>
    </source>
</evidence>
<keyword evidence="1" id="KW-1133">Transmembrane helix</keyword>
<accession>A0A5N5J2L8</accession>
<feature type="transmembrane region" description="Helical" evidence="1">
    <location>
        <begin position="156"/>
        <end position="174"/>
    </location>
</feature>
<evidence type="ECO:0000313" key="2">
    <source>
        <dbReference type="EMBL" id="KAB5512926.1"/>
    </source>
</evidence>
<comment type="caution">
    <text evidence="2">The sequence shown here is derived from an EMBL/GenBank/DDBJ whole genome shotgun (WGS) entry which is preliminary data.</text>
</comment>
<sequence>MEKISGMRNTQKAHDFVREWSTWPIHTKNLLPDERRGGSSCSEEKERKVFNSRPALLTSIHVARHPPQAVTYSGKAVILILPISANYNIHAGSKAFSAGNGFFQVVGSFEVSVIVSPERERERELEKWQLLSSIIKALFDERVFLHASFSRISSEFVAMGVMLVFALDLFRMLFRPD</sequence>
<dbReference type="Proteomes" id="UP000326939">
    <property type="component" value="Chromosome 19"/>
</dbReference>
<reference evidence="3" key="1">
    <citation type="journal article" date="2019" name="Gigascience">
        <title>De novo genome assembly of the endangered Acer yangbiense, a plant species with extremely small populations endemic to Yunnan Province, China.</title>
        <authorList>
            <person name="Yang J."/>
            <person name="Wariss H.M."/>
            <person name="Tao L."/>
            <person name="Zhang R."/>
            <person name="Yun Q."/>
            <person name="Hollingsworth P."/>
            <person name="Dao Z."/>
            <person name="Luo G."/>
            <person name="Guo H."/>
            <person name="Ma Y."/>
            <person name="Sun W."/>
        </authorList>
    </citation>
    <scope>NUCLEOTIDE SEQUENCE [LARGE SCALE GENOMIC DNA]</scope>
    <source>
        <strain evidence="3">cv. br00</strain>
    </source>
</reference>
<name>A0A5N5J2L8_9ROSI</name>
<evidence type="ECO:0000256" key="1">
    <source>
        <dbReference type="SAM" id="Phobius"/>
    </source>
</evidence>
<keyword evidence="1" id="KW-0472">Membrane</keyword>
<keyword evidence="1" id="KW-0812">Transmembrane</keyword>
<protein>
    <submittedName>
        <fullName evidence="2">Uncharacterized protein</fullName>
    </submittedName>
</protein>
<organism evidence="2 3">
    <name type="scientific">Salix brachista</name>
    <dbReference type="NCBI Taxonomy" id="2182728"/>
    <lineage>
        <taxon>Eukaryota</taxon>
        <taxon>Viridiplantae</taxon>
        <taxon>Streptophyta</taxon>
        <taxon>Embryophyta</taxon>
        <taxon>Tracheophyta</taxon>
        <taxon>Spermatophyta</taxon>
        <taxon>Magnoliopsida</taxon>
        <taxon>eudicotyledons</taxon>
        <taxon>Gunneridae</taxon>
        <taxon>Pentapetalae</taxon>
        <taxon>rosids</taxon>
        <taxon>fabids</taxon>
        <taxon>Malpighiales</taxon>
        <taxon>Salicaceae</taxon>
        <taxon>Saliceae</taxon>
        <taxon>Salix</taxon>
    </lineage>
</organism>
<gene>
    <name evidence="2" type="ORF">DKX38_029954</name>
</gene>
<keyword evidence="3" id="KW-1185">Reference proteome</keyword>